<organism evidence="7 8">
    <name type="scientific">Achlya hypogyna</name>
    <name type="common">Oomycete</name>
    <name type="synonym">Protoachlya hypogyna</name>
    <dbReference type="NCBI Taxonomy" id="1202772"/>
    <lineage>
        <taxon>Eukaryota</taxon>
        <taxon>Sar</taxon>
        <taxon>Stramenopiles</taxon>
        <taxon>Oomycota</taxon>
        <taxon>Saprolegniomycetes</taxon>
        <taxon>Saprolegniales</taxon>
        <taxon>Achlyaceae</taxon>
        <taxon>Achlya</taxon>
    </lineage>
</organism>
<comment type="function">
    <text evidence="6">Subunit of the oligosaccharyl transferase (OST) complex that catalyzes the initial transfer of a defined glycan (Glc(3)Man(9)GlcNAc(2) in eukaryotes) from the lipid carrier dolichol-pyrophosphate to an asparagine residue within an Asn-X-Ser/Thr consensus motif in nascent polypeptide chains, the first step in protein N-glycosylation. N-glycosylation occurs cotranslationally and the complex associates with the Sec61 complex at the channel-forming translocon complex that mediates protein translocation across the endoplasmic reticulum (ER). All subunits are required for a maximal enzyme activity.</text>
</comment>
<keyword evidence="4 6" id="KW-1133">Transmembrane helix</keyword>
<comment type="caution">
    <text evidence="7">The sequence shown here is derived from an EMBL/GenBank/DDBJ whole genome shotgun (WGS) entry which is preliminary data.</text>
</comment>
<proteinExistence type="inferred from homology"/>
<evidence type="ECO:0000256" key="4">
    <source>
        <dbReference type="ARBA" id="ARBA00022989"/>
    </source>
</evidence>
<evidence type="ECO:0000256" key="3">
    <source>
        <dbReference type="ARBA" id="ARBA00022692"/>
    </source>
</evidence>
<comment type="subunit">
    <text evidence="6">Component of the oligosaccharyltransferase (OST) complex.</text>
</comment>
<evidence type="ECO:0000256" key="1">
    <source>
        <dbReference type="ARBA" id="ARBA00004141"/>
    </source>
</evidence>
<accession>A0A1V9Z3N7</accession>
<dbReference type="Pfam" id="PF05251">
    <property type="entry name" value="Ost5"/>
    <property type="match status" value="1"/>
</dbReference>
<evidence type="ECO:0000313" key="7">
    <source>
        <dbReference type="EMBL" id="OQR92615.1"/>
    </source>
</evidence>
<dbReference type="OrthoDB" id="75454at2759"/>
<keyword evidence="5 6" id="KW-0472">Membrane</keyword>
<keyword evidence="3 6" id="KW-0812">Transmembrane</keyword>
<evidence type="ECO:0000256" key="5">
    <source>
        <dbReference type="ARBA" id="ARBA00023136"/>
    </source>
</evidence>
<dbReference type="AlphaFoldDB" id="A0A1V9Z3N7"/>
<name>A0A1V9Z3N7_ACHHY</name>
<keyword evidence="8" id="KW-1185">Reference proteome</keyword>
<dbReference type="STRING" id="1202772.A0A1V9Z3N7"/>
<dbReference type="GO" id="GO:0008250">
    <property type="term" value="C:oligosaccharyltransferase complex"/>
    <property type="evidence" value="ECO:0007669"/>
    <property type="project" value="UniProtKB-UniRule"/>
</dbReference>
<evidence type="ECO:0000256" key="6">
    <source>
        <dbReference type="RuleBase" id="RU367008"/>
    </source>
</evidence>
<reference evidence="7 8" key="1">
    <citation type="journal article" date="2014" name="Genome Biol. Evol.">
        <title>The secreted proteins of Achlya hypogyna and Thraustotheca clavata identify the ancestral oomycete secretome and reveal gene acquisitions by horizontal gene transfer.</title>
        <authorList>
            <person name="Misner I."/>
            <person name="Blouin N."/>
            <person name="Leonard G."/>
            <person name="Richards T.A."/>
            <person name="Lane C.E."/>
        </authorList>
    </citation>
    <scope>NUCLEOTIDE SEQUENCE [LARGE SCALE GENOMIC DNA]</scope>
    <source>
        <strain evidence="7 8">ATCC 48635</strain>
    </source>
</reference>
<evidence type="ECO:0000256" key="2">
    <source>
        <dbReference type="ARBA" id="ARBA00009825"/>
    </source>
</evidence>
<sequence>MKLQEFPHTSPVPVDLYGFLAVLLNLIGLVFMAAFFTKGVSAQKNILVELVFAALASVFLGSGSLFVFLWAEIYV</sequence>
<comment type="subcellular location">
    <subcellularLocation>
        <location evidence="1 6">Membrane</location>
        <topology evidence="1 6">Multi-pass membrane protein</topology>
    </subcellularLocation>
</comment>
<dbReference type="PANTHER" id="PTHR13636">
    <property type="entry name" value="TRANSMEMBRANE PROTEIN 258"/>
    <property type="match status" value="1"/>
</dbReference>
<dbReference type="GO" id="GO:0006487">
    <property type="term" value="P:protein N-linked glycosylation"/>
    <property type="evidence" value="ECO:0007669"/>
    <property type="project" value="UniProtKB-UniRule"/>
</dbReference>
<feature type="transmembrane region" description="Helical" evidence="6">
    <location>
        <begin position="16"/>
        <end position="36"/>
    </location>
</feature>
<comment type="similarity">
    <text evidence="2 6">Belongs to the OST5 family.</text>
</comment>
<dbReference type="Proteomes" id="UP000243579">
    <property type="component" value="Unassembled WGS sequence"/>
</dbReference>
<evidence type="ECO:0000313" key="8">
    <source>
        <dbReference type="Proteomes" id="UP000243579"/>
    </source>
</evidence>
<dbReference type="EMBL" id="JNBR01000451">
    <property type="protein sequence ID" value="OQR92615.1"/>
    <property type="molecule type" value="Genomic_DNA"/>
</dbReference>
<dbReference type="InterPro" id="IPR007915">
    <property type="entry name" value="TMEM258/Ost5"/>
</dbReference>
<gene>
    <name evidence="7" type="ORF">ACHHYP_03480</name>
</gene>
<feature type="transmembrane region" description="Helical" evidence="6">
    <location>
        <begin position="48"/>
        <end position="71"/>
    </location>
</feature>
<protein>
    <recommendedName>
        <fullName evidence="6">Dolichyl-diphosphooligosaccharide-protein glycosyltransferase subunit OST5</fullName>
    </recommendedName>
</protein>